<evidence type="ECO:0000256" key="1">
    <source>
        <dbReference type="SAM" id="MobiDB-lite"/>
    </source>
</evidence>
<gene>
    <name evidence="2" type="ORF">JTE90_022628</name>
</gene>
<dbReference type="EMBL" id="JAFNEN010001048">
    <property type="protein sequence ID" value="KAG8175205.1"/>
    <property type="molecule type" value="Genomic_DNA"/>
</dbReference>
<name>A0AAV6TUS0_9ARAC</name>
<dbReference type="Proteomes" id="UP000827092">
    <property type="component" value="Unassembled WGS sequence"/>
</dbReference>
<reference evidence="2 3" key="1">
    <citation type="journal article" date="2022" name="Nat. Ecol. Evol.">
        <title>A masculinizing supergene underlies an exaggerated male reproductive morph in a spider.</title>
        <authorList>
            <person name="Hendrickx F."/>
            <person name="De Corte Z."/>
            <person name="Sonet G."/>
            <person name="Van Belleghem S.M."/>
            <person name="Kostlbacher S."/>
            <person name="Vangestel C."/>
        </authorList>
    </citation>
    <scope>NUCLEOTIDE SEQUENCE [LARGE SCALE GENOMIC DNA]</scope>
    <source>
        <strain evidence="2">W744_W776</strain>
    </source>
</reference>
<organism evidence="2 3">
    <name type="scientific">Oedothorax gibbosus</name>
    <dbReference type="NCBI Taxonomy" id="931172"/>
    <lineage>
        <taxon>Eukaryota</taxon>
        <taxon>Metazoa</taxon>
        <taxon>Ecdysozoa</taxon>
        <taxon>Arthropoda</taxon>
        <taxon>Chelicerata</taxon>
        <taxon>Arachnida</taxon>
        <taxon>Araneae</taxon>
        <taxon>Araneomorphae</taxon>
        <taxon>Entelegynae</taxon>
        <taxon>Araneoidea</taxon>
        <taxon>Linyphiidae</taxon>
        <taxon>Erigoninae</taxon>
        <taxon>Oedothorax</taxon>
    </lineage>
</organism>
<keyword evidence="3" id="KW-1185">Reference proteome</keyword>
<evidence type="ECO:0000313" key="3">
    <source>
        <dbReference type="Proteomes" id="UP000827092"/>
    </source>
</evidence>
<protein>
    <submittedName>
        <fullName evidence="2">Uncharacterized protein</fullName>
    </submittedName>
</protein>
<dbReference type="AlphaFoldDB" id="A0AAV6TUS0"/>
<sequence length="326" mass="36615">MADDSITSDAGSSSCPFPSCTFSLRDEWCKIKMNRSMMKGCMMDAAEGDRRQCQLICNMVEAILADEQMATRPNDSISILTLKLRILSRILRCMNLSFEEIQLIQDTHILVHPENAGIMMQLCSKAQDADLILCQDFIPPDRLIKLIRFMCKHGHSNTAQALLAIDGLGGVKLNNAPNMDVKRYLDNLKIGSESAQNIYDQECGWKPVHVRTVRKVYEELAKYRAGALEHDVYQVMCQVLEDRASIVLPKAANVAILEPKVLEACVNVYNTSMADEYLLQFVEVLKNKIETNEPPQKRPKKRKAKKETDAAEGTSEEVNSATTVNE</sequence>
<feature type="region of interest" description="Disordered" evidence="1">
    <location>
        <begin position="290"/>
        <end position="326"/>
    </location>
</feature>
<proteinExistence type="predicted"/>
<evidence type="ECO:0000313" key="2">
    <source>
        <dbReference type="EMBL" id="KAG8175205.1"/>
    </source>
</evidence>
<accession>A0AAV6TUS0</accession>
<feature type="compositionally biased region" description="Polar residues" evidence="1">
    <location>
        <begin position="316"/>
        <end position="326"/>
    </location>
</feature>
<comment type="caution">
    <text evidence="2">The sequence shown here is derived from an EMBL/GenBank/DDBJ whole genome shotgun (WGS) entry which is preliminary data.</text>
</comment>